<dbReference type="InterPro" id="IPR018488">
    <property type="entry name" value="cNMP-bd_CS"/>
</dbReference>
<dbReference type="Gene3D" id="2.60.120.10">
    <property type="entry name" value="Jelly Rolls"/>
    <property type="match status" value="1"/>
</dbReference>
<dbReference type="PANTHER" id="PTHR23011">
    <property type="entry name" value="CYCLIC NUCLEOTIDE-BINDING DOMAIN CONTAINING PROTEIN"/>
    <property type="match status" value="1"/>
</dbReference>
<gene>
    <name evidence="2" type="ordered locus">DEFDS_0233</name>
</gene>
<dbReference type="InterPro" id="IPR000595">
    <property type="entry name" value="cNMP-bd_dom"/>
</dbReference>
<dbReference type="Pfam" id="PF00027">
    <property type="entry name" value="cNMP_binding"/>
    <property type="match status" value="1"/>
</dbReference>
<dbReference type="AlphaFoldDB" id="D3PAX1"/>
<accession>D3PAX1</accession>
<dbReference type="SMART" id="SM00100">
    <property type="entry name" value="cNMP"/>
    <property type="match status" value="1"/>
</dbReference>
<dbReference type="InterPro" id="IPR014710">
    <property type="entry name" value="RmlC-like_jellyroll"/>
</dbReference>
<dbReference type="RefSeq" id="WP_013006992.1">
    <property type="nucleotide sequence ID" value="NC_013939.1"/>
</dbReference>
<sequence length="160" mass="18269">MDASNYLAKIKLNPKFIDFTKEELEEFVSYCKVETFEKGEMIIKEGSKGDKFYIIVEGQAGVSKSITEEVVFFITTLNEGEFFGEMAILTNHPRSANVFAKTDITLLSFDSIAYDTLKRENKLLFSKLNSIFAVTLAERLYKVEERIKLILKASLIKDII</sequence>
<keyword evidence="3" id="KW-1185">Reference proteome</keyword>
<dbReference type="eggNOG" id="COG0664">
    <property type="taxonomic scope" value="Bacteria"/>
</dbReference>
<dbReference type="EMBL" id="AP011529">
    <property type="protein sequence ID" value="BAI79744.1"/>
    <property type="molecule type" value="Genomic_DNA"/>
</dbReference>
<dbReference type="KEGG" id="ddf:DEFDS_0233"/>
<feature type="domain" description="Cyclic nucleotide-binding" evidence="1">
    <location>
        <begin position="15"/>
        <end position="117"/>
    </location>
</feature>
<dbReference type="OrthoDB" id="9788438at2"/>
<evidence type="ECO:0000259" key="1">
    <source>
        <dbReference type="PROSITE" id="PS50042"/>
    </source>
</evidence>
<dbReference type="SUPFAM" id="SSF51206">
    <property type="entry name" value="cAMP-binding domain-like"/>
    <property type="match status" value="1"/>
</dbReference>
<organism evidence="2 3">
    <name type="scientific">Deferribacter desulfuricans (strain DSM 14783 / JCM 11476 / NBRC 101012 / SSM1)</name>
    <dbReference type="NCBI Taxonomy" id="639282"/>
    <lineage>
        <taxon>Bacteria</taxon>
        <taxon>Pseudomonadati</taxon>
        <taxon>Deferribacterota</taxon>
        <taxon>Deferribacteres</taxon>
        <taxon>Deferribacterales</taxon>
        <taxon>Deferribacteraceae</taxon>
        <taxon>Deferribacter</taxon>
    </lineage>
</organism>
<proteinExistence type="predicted"/>
<dbReference type="Proteomes" id="UP000001520">
    <property type="component" value="Chromosome"/>
</dbReference>
<dbReference type="CDD" id="cd00038">
    <property type="entry name" value="CAP_ED"/>
    <property type="match status" value="1"/>
</dbReference>
<protein>
    <recommendedName>
        <fullName evidence="1">Cyclic nucleotide-binding domain-containing protein</fullName>
    </recommendedName>
</protein>
<reference evidence="2 3" key="1">
    <citation type="journal article" date="2010" name="DNA Res.">
        <title>Bacterial lifestyle in a deep-sea hydrothermal vent chimney revealed by the genome sequence of the thermophilic bacterium Deferribacter desulfuricans SSM1.</title>
        <authorList>
            <person name="Takaki Y."/>
            <person name="Shimamura S."/>
            <person name="Nakagawa S."/>
            <person name="Fukuhara Y."/>
            <person name="Horikawa H."/>
            <person name="Ankai A."/>
            <person name="Harada T."/>
            <person name="Hosoyama A."/>
            <person name="Oguchi A."/>
            <person name="Fukui S."/>
            <person name="Fujita N."/>
            <person name="Takami H."/>
            <person name="Takai K."/>
        </authorList>
    </citation>
    <scope>NUCLEOTIDE SEQUENCE [LARGE SCALE GENOMIC DNA]</scope>
    <source>
        <strain evidence="3">DSM 14783 / JCM 11476 / NBRC 101012 / SSM1</strain>
    </source>
</reference>
<evidence type="ECO:0000313" key="3">
    <source>
        <dbReference type="Proteomes" id="UP000001520"/>
    </source>
</evidence>
<dbReference type="PROSITE" id="PS00889">
    <property type="entry name" value="CNMP_BINDING_2"/>
    <property type="match status" value="1"/>
</dbReference>
<dbReference type="PANTHER" id="PTHR23011:SF28">
    <property type="entry name" value="CYCLIC NUCLEOTIDE-BINDING DOMAIN CONTAINING PROTEIN"/>
    <property type="match status" value="1"/>
</dbReference>
<dbReference type="HOGENOM" id="CLU_075053_16_0_0"/>
<evidence type="ECO:0000313" key="2">
    <source>
        <dbReference type="EMBL" id="BAI79744.1"/>
    </source>
</evidence>
<name>D3PAX1_DEFDS</name>
<dbReference type="InterPro" id="IPR018490">
    <property type="entry name" value="cNMP-bd_dom_sf"/>
</dbReference>
<dbReference type="STRING" id="639282.DEFDS_0233"/>
<dbReference type="PRINTS" id="PR00103">
    <property type="entry name" value="CAMPKINASE"/>
</dbReference>
<dbReference type="PROSITE" id="PS50042">
    <property type="entry name" value="CNMP_BINDING_3"/>
    <property type="match status" value="1"/>
</dbReference>